<proteinExistence type="predicted"/>
<dbReference type="EMBL" id="GEDG01006675">
    <property type="protein sequence ID" value="JAP31810.1"/>
    <property type="molecule type" value="Transcribed_RNA"/>
</dbReference>
<sequence length="70" mass="8254">MHLNTAMMSPSQTSWFVCMSVLYLFCFIRIISLIHSSYTENTNLYIKKQNKKLRNYVSEHGILIIFLSFS</sequence>
<dbReference type="AlphaFoldDB" id="A0A0V0IGN8"/>
<protein>
    <submittedName>
        <fullName evidence="2">Putative ovule protein</fullName>
    </submittedName>
</protein>
<keyword evidence="1" id="KW-0472">Membrane</keyword>
<feature type="transmembrane region" description="Helical" evidence="1">
    <location>
        <begin position="12"/>
        <end position="32"/>
    </location>
</feature>
<accession>A0A0V0IGN8</accession>
<name>A0A0V0IGN8_SOLCH</name>
<evidence type="ECO:0000313" key="2">
    <source>
        <dbReference type="EMBL" id="JAP31810.1"/>
    </source>
</evidence>
<evidence type="ECO:0000256" key="1">
    <source>
        <dbReference type="SAM" id="Phobius"/>
    </source>
</evidence>
<organism evidence="2">
    <name type="scientific">Solanum chacoense</name>
    <name type="common">Chaco potato</name>
    <dbReference type="NCBI Taxonomy" id="4108"/>
    <lineage>
        <taxon>Eukaryota</taxon>
        <taxon>Viridiplantae</taxon>
        <taxon>Streptophyta</taxon>
        <taxon>Embryophyta</taxon>
        <taxon>Tracheophyta</taxon>
        <taxon>Spermatophyta</taxon>
        <taxon>Magnoliopsida</taxon>
        <taxon>eudicotyledons</taxon>
        <taxon>Gunneridae</taxon>
        <taxon>Pentapetalae</taxon>
        <taxon>asterids</taxon>
        <taxon>lamiids</taxon>
        <taxon>Solanales</taxon>
        <taxon>Solanaceae</taxon>
        <taxon>Solanoideae</taxon>
        <taxon>Solaneae</taxon>
        <taxon>Solanum</taxon>
    </lineage>
</organism>
<keyword evidence="1" id="KW-1133">Transmembrane helix</keyword>
<reference evidence="2" key="1">
    <citation type="submission" date="2015-12" db="EMBL/GenBank/DDBJ databases">
        <title>Gene expression during late stages of embryo sac development: a critical building block for successful pollen-pistil interactions.</title>
        <authorList>
            <person name="Liu Y."/>
            <person name="Joly V."/>
            <person name="Sabar M."/>
            <person name="Matton D.P."/>
        </authorList>
    </citation>
    <scope>NUCLEOTIDE SEQUENCE</scope>
</reference>
<keyword evidence="1" id="KW-0812">Transmembrane</keyword>